<evidence type="ECO:0000256" key="7">
    <source>
        <dbReference type="SAM" id="SignalP"/>
    </source>
</evidence>
<sequence length="375" mass="42403">MGVCLLFLKILVIDILSVSPQSFEHDPIQYPISQFQSLIPPFNYSLDTWIFRGSSINSRGTIPLTEPSTCSRKSVWSKLPNLAESWKLELDYISYNENENAPNADGMALWYLPPSFQDNYDSHQLTYGGPTGAFTGLLVVIDPYQGVGDRLIERNKDQSVVAVIYNEFPRTYNFRNEGVDEKLGGCLVTNRYNNRTETISTLALEYADNKLRVYHSNGSRLLETCDTVDVKLPLGYNFGVSAANGGIPGVFELISFKFYPSATSEKPKLPHKIDYTYILTGCLTLALILLTSSCILLWKKNREIKQLKNEDSYYAYYQEGNSGQPANVPQSAVMTRRARLPHYADPNLIEGKIQTSMNNFESQDGDEYDHLNFNR</sequence>
<accession>A0A336LGK4</accession>
<evidence type="ECO:0000259" key="8">
    <source>
        <dbReference type="PROSITE" id="PS51328"/>
    </source>
</evidence>
<organism evidence="9">
    <name type="scientific">Culicoides sonorensis</name>
    <name type="common">Biting midge</name>
    <dbReference type="NCBI Taxonomy" id="179676"/>
    <lineage>
        <taxon>Eukaryota</taxon>
        <taxon>Metazoa</taxon>
        <taxon>Ecdysozoa</taxon>
        <taxon>Arthropoda</taxon>
        <taxon>Hexapoda</taxon>
        <taxon>Insecta</taxon>
        <taxon>Pterygota</taxon>
        <taxon>Neoptera</taxon>
        <taxon>Endopterygota</taxon>
        <taxon>Diptera</taxon>
        <taxon>Nematocera</taxon>
        <taxon>Chironomoidea</taxon>
        <taxon>Ceratopogonidae</taxon>
        <taxon>Ceratopogoninae</taxon>
        <taxon>Culicoides</taxon>
        <taxon>Monoculicoides</taxon>
    </lineage>
</organism>
<evidence type="ECO:0000256" key="1">
    <source>
        <dbReference type="ARBA" id="ARBA00004479"/>
    </source>
</evidence>
<dbReference type="InterPro" id="IPR005052">
    <property type="entry name" value="Lectin_leg"/>
</dbReference>
<dbReference type="SUPFAM" id="SSF49899">
    <property type="entry name" value="Concanavalin A-like lectins/glucanases"/>
    <property type="match status" value="1"/>
</dbReference>
<keyword evidence="2 6" id="KW-0812">Transmembrane</keyword>
<dbReference type="InterPro" id="IPR051136">
    <property type="entry name" value="Intracellular_Lectin-GPT"/>
</dbReference>
<name>A0A336LGK4_CULSO</name>
<feature type="domain" description="L-type lectin-like" evidence="8">
    <location>
        <begin position="20"/>
        <end position="261"/>
    </location>
</feature>
<reference evidence="10" key="2">
    <citation type="submission" date="2018-07" db="EMBL/GenBank/DDBJ databases">
        <authorList>
            <person name="Quirk P.G."/>
            <person name="Krulwich T.A."/>
        </authorList>
    </citation>
    <scope>NUCLEOTIDE SEQUENCE</scope>
</reference>
<dbReference type="Pfam" id="PF03388">
    <property type="entry name" value="Lectin_leg-like"/>
    <property type="match status" value="1"/>
</dbReference>
<feature type="chain" id="PRO_5033778260" evidence="7">
    <location>
        <begin position="21"/>
        <end position="375"/>
    </location>
</feature>
<comment type="subcellular location">
    <subcellularLocation>
        <location evidence="1">Membrane</location>
        <topology evidence="1">Single-pass type I membrane protein</topology>
    </subcellularLocation>
</comment>
<keyword evidence="3 7" id="KW-0732">Signal</keyword>
<reference evidence="9" key="1">
    <citation type="submission" date="2018-04" db="EMBL/GenBank/DDBJ databases">
        <authorList>
            <person name="Go L.Y."/>
            <person name="Mitchell J.A."/>
        </authorList>
    </citation>
    <scope>NUCLEOTIDE SEQUENCE</scope>
    <source>
        <tissue evidence="9">Whole organism</tissue>
    </source>
</reference>
<feature type="signal peptide" evidence="7">
    <location>
        <begin position="1"/>
        <end position="20"/>
    </location>
</feature>
<dbReference type="AlphaFoldDB" id="A0A336LGK4"/>
<evidence type="ECO:0000313" key="10">
    <source>
        <dbReference type="EMBL" id="SSX35150.1"/>
    </source>
</evidence>
<dbReference type="GO" id="GO:0005793">
    <property type="term" value="C:endoplasmic reticulum-Golgi intermediate compartment"/>
    <property type="evidence" value="ECO:0007669"/>
    <property type="project" value="TreeGrafter"/>
</dbReference>
<keyword evidence="5 6" id="KW-0472">Membrane</keyword>
<dbReference type="PROSITE" id="PS51328">
    <property type="entry name" value="L_LECTIN_LIKE"/>
    <property type="match status" value="1"/>
</dbReference>
<dbReference type="EMBL" id="UFQS01003616">
    <property type="protein sequence ID" value="SSX15803.1"/>
    <property type="molecule type" value="Genomic_DNA"/>
</dbReference>
<feature type="transmembrane region" description="Helical" evidence="6">
    <location>
        <begin position="275"/>
        <end position="298"/>
    </location>
</feature>
<dbReference type="GO" id="GO:0005789">
    <property type="term" value="C:endoplasmic reticulum membrane"/>
    <property type="evidence" value="ECO:0007669"/>
    <property type="project" value="TreeGrafter"/>
</dbReference>
<evidence type="ECO:0000256" key="2">
    <source>
        <dbReference type="ARBA" id="ARBA00022692"/>
    </source>
</evidence>
<evidence type="ECO:0000313" key="9">
    <source>
        <dbReference type="EMBL" id="SSX15803.1"/>
    </source>
</evidence>
<dbReference type="EMBL" id="UFQT01003616">
    <property type="protein sequence ID" value="SSX35150.1"/>
    <property type="molecule type" value="Genomic_DNA"/>
</dbReference>
<dbReference type="GO" id="GO:0005537">
    <property type="term" value="F:D-mannose binding"/>
    <property type="evidence" value="ECO:0007669"/>
    <property type="project" value="TreeGrafter"/>
</dbReference>
<evidence type="ECO:0000256" key="3">
    <source>
        <dbReference type="ARBA" id="ARBA00022729"/>
    </source>
</evidence>
<dbReference type="CDD" id="cd07308">
    <property type="entry name" value="lectin_leg-like"/>
    <property type="match status" value="1"/>
</dbReference>
<protein>
    <submittedName>
        <fullName evidence="9">CSON009210 protein</fullName>
    </submittedName>
</protein>
<dbReference type="GO" id="GO:0030134">
    <property type="term" value="C:COPII-coated ER to Golgi transport vesicle"/>
    <property type="evidence" value="ECO:0007669"/>
    <property type="project" value="TreeGrafter"/>
</dbReference>
<evidence type="ECO:0000256" key="5">
    <source>
        <dbReference type="ARBA" id="ARBA00023136"/>
    </source>
</evidence>
<dbReference type="PANTHER" id="PTHR12223:SF28">
    <property type="entry name" value="LECTIN, MANNOSE BINDING 1 LIKE"/>
    <property type="match status" value="1"/>
</dbReference>
<evidence type="ECO:0000256" key="4">
    <source>
        <dbReference type="ARBA" id="ARBA00022989"/>
    </source>
</evidence>
<gene>
    <name evidence="9" type="primary">CSON009210</name>
</gene>
<proteinExistence type="predicted"/>
<dbReference type="VEuPathDB" id="VectorBase:CSON009210"/>
<dbReference type="GO" id="GO:0006888">
    <property type="term" value="P:endoplasmic reticulum to Golgi vesicle-mediated transport"/>
    <property type="evidence" value="ECO:0007669"/>
    <property type="project" value="TreeGrafter"/>
</dbReference>
<keyword evidence="4 6" id="KW-1133">Transmembrane helix</keyword>
<dbReference type="Gene3D" id="2.60.120.200">
    <property type="match status" value="1"/>
</dbReference>
<dbReference type="InterPro" id="IPR013320">
    <property type="entry name" value="ConA-like_dom_sf"/>
</dbReference>
<dbReference type="PANTHER" id="PTHR12223">
    <property type="entry name" value="VESICULAR MANNOSE-BINDING LECTIN"/>
    <property type="match status" value="1"/>
</dbReference>
<evidence type="ECO:0000256" key="6">
    <source>
        <dbReference type="SAM" id="Phobius"/>
    </source>
</evidence>
<dbReference type="GO" id="GO:0000139">
    <property type="term" value="C:Golgi membrane"/>
    <property type="evidence" value="ECO:0007669"/>
    <property type="project" value="TreeGrafter"/>
</dbReference>